<reference evidence="1 2" key="1">
    <citation type="submission" date="2022-03" db="EMBL/GenBank/DDBJ databases">
        <authorList>
            <person name="Koch H."/>
        </authorList>
    </citation>
    <scope>NUCLEOTIDE SEQUENCE [LARGE SCALE GENOMIC DNA]</scope>
    <source>
        <strain evidence="1 2">G1</strain>
    </source>
</reference>
<organism evidence="1 2">
    <name type="scientific">Trichlorobacter ammonificans</name>
    <dbReference type="NCBI Taxonomy" id="2916410"/>
    <lineage>
        <taxon>Bacteria</taxon>
        <taxon>Pseudomonadati</taxon>
        <taxon>Thermodesulfobacteriota</taxon>
        <taxon>Desulfuromonadia</taxon>
        <taxon>Geobacterales</taxon>
        <taxon>Geobacteraceae</taxon>
        <taxon>Trichlorobacter</taxon>
    </lineage>
</organism>
<gene>
    <name evidence="1" type="ORF">GEAMG1_2591</name>
</gene>
<evidence type="ECO:0000313" key="1">
    <source>
        <dbReference type="EMBL" id="CAH2032427.1"/>
    </source>
</evidence>
<evidence type="ECO:0000313" key="2">
    <source>
        <dbReference type="Proteomes" id="UP001295463"/>
    </source>
</evidence>
<protein>
    <recommendedName>
        <fullName evidence="3">PilZ domain-containing protein</fullName>
    </recommendedName>
</protein>
<evidence type="ECO:0008006" key="3">
    <source>
        <dbReference type="Google" id="ProtNLM"/>
    </source>
</evidence>
<name>A0ABN8HN00_9BACT</name>
<accession>A0ABN8HN00</accession>
<keyword evidence="2" id="KW-1185">Reference proteome</keyword>
<dbReference type="Proteomes" id="UP001295463">
    <property type="component" value="Chromosome"/>
</dbReference>
<dbReference type="EMBL" id="OW150024">
    <property type="protein sequence ID" value="CAH2032427.1"/>
    <property type="molecule type" value="Genomic_DNA"/>
</dbReference>
<sequence length="278" mass="31669">MELTTKEFRNYFRLGELGTVRISDDSDYLHEFPAIIVQLFDSSLEVVLVSDELPGEMLGREVVAQLSVITGHLVCDVPVIIGKNSFEQTLFLRFNGEAVVRIKRNFIRTDVLIPFCYDEHGRNSVKAVREVQELRAIPSRTVFAPVPYSESYKIADWPGKGELLPVRVNLGGGGIRFASVEPFQRGTMLGLQMFLDWPEPRVIHAALQVTRSKPFEQTPEDRAFYTWSKIRLKSQTISITAGQYDYIDDGDRQFVIDYIKEIQKRQHNPAETEGAEPT</sequence>
<proteinExistence type="predicted"/>
<dbReference type="RefSeq" id="WP_305733178.1">
    <property type="nucleotide sequence ID" value="NZ_OW150024.1"/>
</dbReference>